<name>A0AAU9F7G4_DROMD</name>
<keyword evidence="3" id="KW-1185">Reference proteome</keyword>
<reference evidence="2 3" key="1">
    <citation type="submission" date="2024-02" db="EMBL/GenBank/DDBJ databases">
        <title>A chromosome-level genome assembly of Drosophila madeirensis, a fruit fly species endemic to Madeira island.</title>
        <authorList>
            <person name="Tomihara K."/>
            <person name="Llopart A."/>
            <person name="Yamamoto D."/>
        </authorList>
    </citation>
    <scope>NUCLEOTIDE SEQUENCE [LARGE SCALE GENOMIC DNA]</scope>
    <source>
        <strain evidence="2 3">RF1</strain>
    </source>
</reference>
<evidence type="ECO:0000313" key="3">
    <source>
        <dbReference type="Proteomes" id="UP001500889"/>
    </source>
</evidence>
<accession>A0AAU9F7G4</accession>
<evidence type="ECO:0000313" key="2">
    <source>
        <dbReference type="EMBL" id="BFF89242.1"/>
    </source>
</evidence>
<feature type="region of interest" description="Disordered" evidence="1">
    <location>
        <begin position="91"/>
        <end position="115"/>
    </location>
</feature>
<sequence>MSNSQFDKNMDCEDKMLEDNLMEMGTKLCSLLDSNENSPDSKPEPEPQPQPSGSTTHLVLAELQANFKDLSLDNAPRFEFHGYGCHALAKRTRDHEEPISSGRHQKKSRSGAGMQQQLQRQNLFNWNQLAPMLRSIGLRGDCVERNVVVRLMNLFKSLHDHMNQDLGVGPENSLPSDYVFDLPKKITMPCSLDLRHQVHVLCTKADRFLAHQRRVLEANRHFDYRKYTECDKLLKGSATYLKSFKQFSRSPIRHRDGIFSGSAARSNALKLEDMLTNLREWLRAAYLCVYVFNWEMDHEHRYSAAMTKDHNALMDRAKQQAASELKAAQPKELSAEEKLIAQRFKLQNVIECAAENDDFLSTLLNNPDAYFPPEARDMCAQQGAAAGPAAEAEAAPVGGFDLLDISDLLEPSSPPKRATTTRRFKPLCFRS</sequence>
<proteinExistence type="predicted"/>
<protein>
    <submittedName>
        <fullName evidence="2">Protein bag-of-marbles</fullName>
    </submittedName>
</protein>
<gene>
    <name evidence="2" type="ORF">DMAD_08036</name>
</gene>
<dbReference type="EMBL" id="AP029263">
    <property type="protein sequence ID" value="BFF89242.1"/>
    <property type="molecule type" value="Genomic_DNA"/>
</dbReference>
<organism evidence="2 3">
    <name type="scientific">Drosophila madeirensis</name>
    <name type="common">Fruit fly</name>
    <dbReference type="NCBI Taxonomy" id="30013"/>
    <lineage>
        <taxon>Eukaryota</taxon>
        <taxon>Metazoa</taxon>
        <taxon>Ecdysozoa</taxon>
        <taxon>Arthropoda</taxon>
        <taxon>Hexapoda</taxon>
        <taxon>Insecta</taxon>
        <taxon>Pterygota</taxon>
        <taxon>Neoptera</taxon>
        <taxon>Endopterygota</taxon>
        <taxon>Diptera</taxon>
        <taxon>Brachycera</taxon>
        <taxon>Muscomorpha</taxon>
        <taxon>Ephydroidea</taxon>
        <taxon>Drosophilidae</taxon>
        <taxon>Drosophila</taxon>
        <taxon>Sophophora</taxon>
    </lineage>
</organism>
<dbReference type="Proteomes" id="UP001500889">
    <property type="component" value="Chromosome O"/>
</dbReference>
<feature type="region of interest" description="Disordered" evidence="1">
    <location>
        <begin position="24"/>
        <end position="54"/>
    </location>
</feature>
<evidence type="ECO:0000256" key="1">
    <source>
        <dbReference type="SAM" id="MobiDB-lite"/>
    </source>
</evidence>
<dbReference type="AlphaFoldDB" id="A0AAU9F7G4"/>